<feature type="transmembrane region" description="Helical" evidence="1">
    <location>
        <begin position="135"/>
        <end position="152"/>
    </location>
</feature>
<evidence type="ECO:0000313" key="2">
    <source>
        <dbReference type="EMBL" id="RJR26411.1"/>
    </source>
</evidence>
<evidence type="ECO:0000313" key="3">
    <source>
        <dbReference type="Proteomes" id="UP000265540"/>
    </source>
</evidence>
<feature type="transmembrane region" description="Helical" evidence="1">
    <location>
        <begin position="310"/>
        <end position="327"/>
    </location>
</feature>
<dbReference type="Proteomes" id="UP000265540">
    <property type="component" value="Unassembled WGS sequence"/>
</dbReference>
<keyword evidence="1" id="KW-0812">Transmembrane</keyword>
<dbReference type="AlphaFoldDB" id="A0A3A4ZAW4"/>
<feature type="transmembrane region" description="Helical" evidence="1">
    <location>
        <begin position="210"/>
        <end position="230"/>
    </location>
</feature>
<feature type="transmembrane region" description="Helical" evidence="1">
    <location>
        <begin position="339"/>
        <end position="361"/>
    </location>
</feature>
<gene>
    <name evidence="2" type="ORF">C4561_05470</name>
</gene>
<comment type="caution">
    <text evidence="2">The sequence shown here is derived from an EMBL/GenBank/DDBJ whole genome shotgun (WGS) entry which is preliminary data.</text>
</comment>
<feature type="transmembrane region" description="Helical" evidence="1">
    <location>
        <begin position="112"/>
        <end position="129"/>
    </location>
</feature>
<feature type="transmembrane region" description="Helical" evidence="1">
    <location>
        <begin position="393"/>
        <end position="413"/>
    </location>
</feature>
<reference evidence="2 3" key="1">
    <citation type="journal article" date="2017" name="ISME J.">
        <title>Energy and carbon metabolisms in a deep terrestrial subsurface fluid microbial community.</title>
        <authorList>
            <person name="Momper L."/>
            <person name="Jungbluth S.P."/>
            <person name="Lee M.D."/>
            <person name="Amend J.P."/>
        </authorList>
    </citation>
    <scope>NUCLEOTIDE SEQUENCE [LARGE SCALE GENOMIC DNA]</scope>
    <source>
        <strain evidence="2">SURF_46</strain>
    </source>
</reference>
<keyword evidence="1" id="KW-1133">Transmembrane helix</keyword>
<feature type="transmembrane region" description="Helical" evidence="1">
    <location>
        <begin position="286"/>
        <end position="304"/>
    </location>
</feature>
<organism evidence="2 3">
    <name type="scientific">candidate division WWE3 bacterium</name>
    <dbReference type="NCBI Taxonomy" id="2053526"/>
    <lineage>
        <taxon>Bacteria</taxon>
        <taxon>Katanobacteria</taxon>
    </lineage>
</organism>
<feature type="transmembrane region" description="Helical" evidence="1">
    <location>
        <begin position="14"/>
        <end position="32"/>
    </location>
</feature>
<evidence type="ECO:0000256" key="1">
    <source>
        <dbReference type="SAM" id="Phobius"/>
    </source>
</evidence>
<proteinExistence type="predicted"/>
<evidence type="ECO:0008006" key="4">
    <source>
        <dbReference type="Google" id="ProtNLM"/>
    </source>
</evidence>
<feature type="transmembrane region" description="Helical" evidence="1">
    <location>
        <begin position="252"/>
        <end position="274"/>
    </location>
</feature>
<sequence length="530" mass="61970">MTLLLNIDFFKRHYFKIALALFIVVHVLLLNINVAEWGDSYRILRASEYVREGSYPEDEKRPVLFSLMLALRPSFIDQTTFGRVVLLAFSFASLIIFLRIVDVFIQDKILKLFAAIIFILNPVYLYWSIRIMADIPFGFIVLLAMYLSIIWRDTMNSKKISVLAFITVLGVMTRFEGYLLFVSIFAGILLSQIPTYNVQELVKKISKENMLRAILFAVIFIMLLIPNFLIRNPLSSSYFEETAGRAYDLKMLWIYTASLLFIFGFSFAPALLVSRMKEAIMFLRRYTSLFLFVVAELLLCLLWPAAIPRLFIPVIPFLILIFVIELKKFFEEKNEVKSLSVNFLILNVVLLAFFVVSQYFLKLQFLVLIKPIFISVVFLQFLVIYSLFLKRRLYVFSAILLSIAIWSFSTIWIHKDIFISVKNGAEYAAQNLSGNVAYNDVSSVSDWYINYQYKRTDLKGFYYYTEKKSQLEHSKLLEENIDYLLITNEHNTTMELDLSSRPYLEEITEFRYNVNGSEFFTKIVRVKDDM</sequence>
<dbReference type="EMBL" id="QZJF01000022">
    <property type="protein sequence ID" value="RJR26411.1"/>
    <property type="molecule type" value="Genomic_DNA"/>
</dbReference>
<protein>
    <recommendedName>
        <fullName evidence="4">Glycosyltransferase RgtA/B/C/D-like domain-containing protein</fullName>
    </recommendedName>
</protein>
<feature type="transmembrane region" description="Helical" evidence="1">
    <location>
        <begin position="367"/>
        <end position="388"/>
    </location>
</feature>
<name>A0A3A4ZAW4_UNCKA</name>
<feature type="transmembrane region" description="Helical" evidence="1">
    <location>
        <begin position="81"/>
        <end position="100"/>
    </location>
</feature>
<accession>A0A3A4ZAW4</accession>
<keyword evidence="1" id="KW-0472">Membrane</keyword>